<evidence type="ECO:0000313" key="3">
    <source>
        <dbReference type="Proteomes" id="UP000002066"/>
    </source>
</evidence>
<feature type="transmembrane region" description="Helical" evidence="1">
    <location>
        <begin position="41"/>
        <end position="61"/>
    </location>
</feature>
<sequence length="70" mass="7204">MRARTWQMIPSSRGISALYLVGGVLLALSAANQLTKEMAVLPLLSGLAAVALVITAAVGLVRPGSRSSAR</sequence>
<dbReference type="AlphaFoldDB" id="A0A8D3WSB9"/>
<dbReference type="KEGG" id="sfa:Sfla_6252"/>
<dbReference type="EMBL" id="CP002475">
    <property type="protein sequence ID" value="ADW07626.1"/>
    <property type="molecule type" value="Genomic_DNA"/>
</dbReference>
<protein>
    <submittedName>
        <fullName evidence="2">Uncharacterized protein</fullName>
    </submittedName>
</protein>
<keyword evidence="1" id="KW-0472">Membrane</keyword>
<keyword evidence="1" id="KW-1133">Transmembrane helix</keyword>
<reference evidence="2 3" key="1">
    <citation type="submission" date="2011-01" db="EMBL/GenBank/DDBJ databases">
        <title>Complete sequence of chromosome of Streptomyces flavogriseus ATCC 33331.</title>
        <authorList>
            <consortium name="US DOE Joint Genome Institute"/>
            <person name="Lucas S."/>
            <person name="Copeland A."/>
            <person name="Lapidus A."/>
            <person name="Cheng J.-F."/>
            <person name="Goodwin L."/>
            <person name="Pitluck S."/>
            <person name="Davenport K."/>
            <person name="Detter J.C."/>
            <person name="Han C."/>
            <person name="Tapia R."/>
            <person name="Land M."/>
            <person name="Hauser L."/>
            <person name="Kyrpides N."/>
            <person name="Ivanova N."/>
            <person name="Ovchinnikova G."/>
            <person name="Pagani I."/>
            <person name="Brumm P."/>
            <person name="Mead D."/>
            <person name="Woyke T."/>
        </authorList>
    </citation>
    <scope>NUCLEOTIDE SEQUENCE [LARGE SCALE GENOMIC DNA]</scope>
    <source>
        <strain evidence="3">ATCC 33331 / IAF-45CD</strain>
    </source>
</reference>
<gene>
    <name evidence="2" type="ordered locus">Sfla_6252</name>
</gene>
<dbReference type="Proteomes" id="UP000002066">
    <property type="component" value="Chromosome"/>
</dbReference>
<proteinExistence type="predicted"/>
<organism evidence="2 3">
    <name type="scientific">Streptomyces pratensis (strain ATCC 33331 / IAF-45CD)</name>
    <dbReference type="NCBI Taxonomy" id="591167"/>
    <lineage>
        <taxon>Bacteria</taxon>
        <taxon>Bacillati</taxon>
        <taxon>Actinomycetota</taxon>
        <taxon>Actinomycetes</taxon>
        <taxon>Kitasatosporales</taxon>
        <taxon>Streptomycetaceae</taxon>
        <taxon>Streptomyces</taxon>
    </lineage>
</organism>
<keyword evidence="1" id="KW-0812">Transmembrane</keyword>
<evidence type="ECO:0000313" key="2">
    <source>
        <dbReference type="EMBL" id="ADW07626.1"/>
    </source>
</evidence>
<evidence type="ECO:0000256" key="1">
    <source>
        <dbReference type="SAM" id="Phobius"/>
    </source>
</evidence>
<accession>A0A8D3WSB9</accession>
<name>A0A8D3WSB9_STRFA</name>